<proteinExistence type="predicted"/>
<accession>A0A6I1BCC1</accession>
<dbReference type="AlphaFoldDB" id="A0A6I1BCC1"/>
<evidence type="ECO:0000313" key="2">
    <source>
        <dbReference type="Proteomes" id="UP000462015"/>
    </source>
</evidence>
<dbReference type="EMBL" id="WDAL01000037">
    <property type="protein sequence ID" value="KAB6632274.1"/>
    <property type="molecule type" value="Genomic_DNA"/>
</dbReference>
<protein>
    <submittedName>
        <fullName evidence="1">Uncharacterized protein</fullName>
    </submittedName>
</protein>
<dbReference type="Proteomes" id="UP000462015">
    <property type="component" value="Unassembled WGS sequence"/>
</dbReference>
<name>A0A6I1BCC1_PHOVU</name>
<organism evidence="1 2">
    <name type="scientific">Phocaeicola vulgatus</name>
    <name type="common">Bacteroides vulgatus</name>
    <dbReference type="NCBI Taxonomy" id="821"/>
    <lineage>
        <taxon>Bacteria</taxon>
        <taxon>Pseudomonadati</taxon>
        <taxon>Bacteroidota</taxon>
        <taxon>Bacteroidia</taxon>
        <taxon>Bacteroidales</taxon>
        <taxon>Bacteroidaceae</taxon>
        <taxon>Phocaeicola</taxon>
    </lineage>
</organism>
<comment type="caution">
    <text evidence="1">The sequence shown here is derived from an EMBL/GenBank/DDBJ whole genome shotgun (WGS) entry which is preliminary data.</text>
</comment>
<sequence>MEKDLSNLHLGTDGLYYEDYVAPEEPGTFTGKLVSRQWWHHGSRFALICNFLTGNGQRIALFAFQKETGFYGPRYGEVNFKTAEIDTWWECEVRMTRTGRCTWICAQRTDRQEAPEREKGKEETNE</sequence>
<evidence type="ECO:0000313" key="1">
    <source>
        <dbReference type="EMBL" id="KAB6632274.1"/>
    </source>
</evidence>
<reference evidence="1 2" key="1">
    <citation type="journal article" date="2019" name="Nat. Med.">
        <title>A library of human gut bacterial isolates paired with longitudinal multiomics data enables mechanistic microbiome research.</title>
        <authorList>
            <person name="Poyet M."/>
            <person name="Groussin M."/>
            <person name="Gibbons S.M."/>
            <person name="Avila-Pacheco J."/>
            <person name="Jiang X."/>
            <person name="Kearney S.M."/>
            <person name="Perrotta A.R."/>
            <person name="Berdy B."/>
            <person name="Zhao S."/>
            <person name="Lieberman T.D."/>
            <person name="Swanson P.K."/>
            <person name="Smith M."/>
            <person name="Roesemann S."/>
            <person name="Alexander J.E."/>
            <person name="Rich S.A."/>
            <person name="Livny J."/>
            <person name="Vlamakis H."/>
            <person name="Clish C."/>
            <person name="Bullock K."/>
            <person name="Deik A."/>
            <person name="Scott J."/>
            <person name="Pierce K.A."/>
            <person name="Xavier R.J."/>
            <person name="Alm E.J."/>
        </authorList>
    </citation>
    <scope>NUCLEOTIDE SEQUENCE [LARGE SCALE GENOMIC DNA]</scope>
    <source>
        <strain evidence="1 2">BIOML-A98</strain>
    </source>
</reference>
<gene>
    <name evidence="1" type="ORF">GAY12_16800</name>
</gene>